<name>A0A517MMP8_9BACT</name>
<dbReference type="InterPro" id="IPR036515">
    <property type="entry name" value="Transposase_17_sf"/>
</dbReference>
<organism evidence="1 2">
    <name type="scientific">Roseimaritima multifibrata</name>
    <dbReference type="NCBI Taxonomy" id="1930274"/>
    <lineage>
        <taxon>Bacteria</taxon>
        <taxon>Pseudomonadati</taxon>
        <taxon>Planctomycetota</taxon>
        <taxon>Planctomycetia</taxon>
        <taxon>Pirellulales</taxon>
        <taxon>Pirellulaceae</taxon>
        <taxon>Roseimaritima</taxon>
    </lineage>
</organism>
<reference evidence="1 2" key="1">
    <citation type="submission" date="2019-02" db="EMBL/GenBank/DDBJ databases">
        <title>Deep-cultivation of Planctomycetes and their phenomic and genomic characterization uncovers novel biology.</title>
        <authorList>
            <person name="Wiegand S."/>
            <person name="Jogler M."/>
            <person name="Boedeker C."/>
            <person name="Pinto D."/>
            <person name="Vollmers J."/>
            <person name="Rivas-Marin E."/>
            <person name="Kohn T."/>
            <person name="Peeters S.H."/>
            <person name="Heuer A."/>
            <person name="Rast P."/>
            <person name="Oberbeckmann S."/>
            <person name="Bunk B."/>
            <person name="Jeske O."/>
            <person name="Meyerdierks A."/>
            <person name="Storesund J.E."/>
            <person name="Kallscheuer N."/>
            <person name="Luecker S."/>
            <person name="Lage O.M."/>
            <person name="Pohl T."/>
            <person name="Merkel B.J."/>
            <person name="Hornburger P."/>
            <person name="Mueller R.-W."/>
            <person name="Bruemmer F."/>
            <person name="Labrenz M."/>
            <person name="Spormann A.M."/>
            <person name="Op den Camp H."/>
            <person name="Overmann J."/>
            <person name="Amann R."/>
            <person name="Jetten M.S.M."/>
            <person name="Mascher T."/>
            <person name="Medema M.H."/>
            <person name="Devos D.P."/>
            <person name="Kaster A.-K."/>
            <person name="Ovreas L."/>
            <person name="Rohde M."/>
            <person name="Galperin M.Y."/>
            <person name="Jogler C."/>
        </authorList>
    </citation>
    <scope>NUCLEOTIDE SEQUENCE [LARGE SCALE GENOMIC DNA]</scope>
    <source>
        <strain evidence="1 2">FF011L</strain>
    </source>
</reference>
<dbReference type="KEGG" id="rml:FF011L_49710"/>
<dbReference type="RefSeq" id="WP_145354342.1">
    <property type="nucleotide sequence ID" value="NZ_CP036262.1"/>
</dbReference>
<dbReference type="PANTHER" id="PTHR36966">
    <property type="entry name" value="REP-ASSOCIATED TYROSINE TRANSPOSASE"/>
    <property type="match status" value="1"/>
</dbReference>
<dbReference type="AlphaFoldDB" id="A0A517MMP8"/>
<dbReference type="PANTHER" id="PTHR36966:SF1">
    <property type="entry name" value="REP-ASSOCIATED TYROSINE TRANSPOSASE"/>
    <property type="match status" value="1"/>
</dbReference>
<evidence type="ECO:0000313" key="2">
    <source>
        <dbReference type="Proteomes" id="UP000320672"/>
    </source>
</evidence>
<protein>
    <recommendedName>
        <fullName evidence="3">Transposase IS200-like domain-containing protein</fullName>
    </recommendedName>
</protein>
<evidence type="ECO:0008006" key="3">
    <source>
        <dbReference type="Google" id="ProtNLM"/>
    </source>
</evidence>
<dbReference type="Gene3D" id="3.30.70.1290">
    <property type="entry name" value="Transposase IS200-like"/>
    <property type="match status" value="1"/>
</dbReference>
<gene>
    <name evidence="1" type="ORF">FF011L_49710</name>
</gene>
<dbReference type="Proteomes" id="UP000320672">
    <property type="component" value="Chromosome"/>
</dbReference>
<sequence length="220" mass="25650">MDQSDLSFFDPAADWDVVERHLPHWGQPGCMCFVTWRLGDALPAEILVQLDVAIGDLLRGAGLDPDSDLRVQLSQHPCKFRSDVYHKLFQLRDRFLDSGYGACHLANRECAEIVLESLLKFDGERYFMTDVVVMPNHAHFLVGFASQTRFLKQCTEWKRFSGRAVNRYLGIQGSFWQVDQFDHLLRGEKWFDYYRQYIVDNPKKASLRLGEFLHFQKRLA</sequence>
<evidence type="ECO:0000313" key="1">
    <source>
        <dbReference type="EMBL" id="QDS96163.1"/>
    </source>
</evidence>
<dbReference type="GO" id="GO:0043565">
    <property type="term" value="F:sequence-specific DNA binding"/>
    <property type="evidence" value="ECO:0007669"/>
    <property type="project" value="TreeGrafter"/>
</dbReference>
<accession>A0A517MMP8</accession>
<dbReference type="GO" id="GO:0004803">
    <property type="term" value="F:transposase activity"/>
    <property type="evidence" value="ECO:0007669"/>
    <property type="project" value="InterPro"/>
</dbReference>
<dbReference type="OrthoDB" id="9794403at2"/>
<dbReference type="SUPFAM" id="SSF143422">
    <property type="entry name" value="Transposase IS200-like"/>
    <property type="match status" value="1"/>
</dbReference>
<dbReference type="EMBL" id="CP036262">
    <property type="protein sequence ID" value="QDS96163.1"/>
    <property type="molecule type" value="Genomic_DNA"/>
</dbReference>
<proteinExistence type="predicted"/>
<dbReference type="InterPro" id="IPR052715">
    <property type="entry name" value="RAYT_transposase"/>
</dbReference>
<dbReference type="GO" id="GO:0006313">
    <property type="term" value="P:DNA transposition"/>
    <property type="evidence" value="ECO:0007669"/>
    <property type="project" value="InterPro"/>
</dbReference>
<keyword evidence="2" id="KW-1185">Reference proteome</keyword>